<reference evidence="1" key="1">
    <citation type="submission" date="2019-11" db="EMBL/GenBank/DDBJ databases">
        <title>The nuclear and mitochondrial genomes of Frieseomelitta varia - a highly eusocial stingless bee (Meliponini) with a permanently sterile worker caste.</title>
        <authorList>
            <person name="Freitas F.C.P."/>
            <person name="Lourenco A.P."/>
            <person name="Nunes F.M.F."/>
            <person name="Paschoal A.R."/>
            <person name="Abreu F.C.P."/>
            <person name="Barbin F.O."/>
            <person name="Bataglia L."/>
            <person name="Cardoso-Junior C.A.M."/>
            <person name="Cervoni M.S."/>
            <person name="Silva S.R."/>
            <person name="Dalarmi F."/>
            <person name="Del Lama M.A."/>
            <person name="Depintor T.S."/>
            <person name="Ferreira K.M."/>
            <person name="Goria P.S."/>
            <person name="Jaskot M.C."/>
            <person name="Lago D.C."/>
            <person name="Luna-Lucena D."/>
            <person name="Moda L.M."/>
            <person name="Nascimento L."/>
            <person name="Pedrino M."/>
            <person name="Rabico F.O."/>
            <person name="Sanches F.C."/>
            <person name="Santos D.E."/>
            <person name="Santos C.G."/>
            <person name="Vieira J."/>
            <person name="Lopes T.F."/>
            <person name="Barchuk A.R."/>
            <person name="Hartfelder K."/>
            <person name="Simoes Z.L.P."/>
            <person name="Bitondi M.M.G."/>
            <person name="Pinheiro D.G."/>
        </authorList>
    </citation>
    <scope>NUCLEOTIDE SEQUENCE</scope>
    <source>
        <strain evidence="1">USP_RPSP 00005682</strain>
        <tissue evidence="1">Whole individual</tissue>
    </source>
</reference>
<feature type="non-terminal residue" evidence="1">
    <location>
        <position position="1"/>
    </location>
</feature>
<gene>
    <name evidence="1" type="ORF">E2986_13108</name>
</gene>
<proteinExistence type="predicted"/>
<organism evidence="1 2">
    <name type="scientific">Frieseomelitta varia</name>
    <dbReference type="NCBI Taxonomy" id="561572"/>
    <lineage>
        <taxon>Eukaryota</taxon>
        <taxon>Metazoa</taxon>
        <taxon>Ecdysozoa</taxon>
        <taxon>Arthropoda</taxon>
        <taxon>Hexapoda</taxon>
        <taxon>Insecta</taxon>
        <taxon>Pterygota</taxon>
        <taxon>Neoptera</taxon>
        <taxon>Endopterygota</taxon>
        <taxon>Hymenoptera</taxon>
        <taxon>Apocrita</taxon>
        <taxon>Aculeata</taxon>
        <taxon>Apoidea</taxon>
        <taxon>Anthophila</taxon>
        <taxon>Apidae</taxon>
        <taxon>Frieseomelitta</taxon>
    </lineage>
</organism>
<evidence type="ECO:0000313" key="2">
    <source>
        <dbReference type="Proteomes" id="UP000655588"/>
    </source>
</evidence>
<dbReference type="EMBL" id="WNWW01000371">
    <property type="protein sequence ID" value="KAF3425670.1"/>
    <property type="molecule type" value="Genomic_DNA"/>
</dbReference>
<dbReference type="AlphaFoldDB" id="A0A833RYB8"/>
<comment type="caution">
    <text evidence="1">The sequence shown here is derived from an EMBL/GenBank/DDBJ whole genome shotgun (WGS) entry which is preliminary data.</text>
</comment>
<protein>
    <submittedName>
        <fullName evidence="1">Uncharacterized protein</fullName>
    </submittedName>
</protein>
<evidence type="ECO:0000313" key="1">
    <source>
        <dbReference type="EMBL" id="KAF3425670.1"/>
    </source>
</evidence>
<accession>A0A833RYB8</accession>
<sequence length="87" mass="9742">FVARVAVKEVAFIVATEFGGQRSNDWLADLPSRSLYAVLYVYLTLDDLFFGEAKKAQYGVSLGCHLRAVAYLRTTTAKWGQESHVVR</sequence>
<dbReference type="Proteomes" id="UP000655588">
    <property type="component" value="Unassembled WGS sequence"/>
</dbReference>
<name>A0A833RYB8_9HYME</name>
<keyword evidence="2" id="KW-1185">Reference proteome</keyword>